<feature type="region of interest" description="Disordered" evidence="10">
    <location>
        <begin position="1539"/>
        <end position="1561"/>
    </location>
</feature>
<dbReference type="PROSITE" id="PS50158">
    <property type="entry name" value="ZF_CCHC"/>
    <property type="match status" value="1"/>
</dbReference>
<protein>
    <submittedName>
        <fullName evidence="13">Reverse transcriptase domain-containing protein</fullName>
    </submittedName>
</protein>
<keyword evidence="9" id="KW-0862">Zinc</keyword>
<evidence type="ECO:0000256" key="4">
    <source>
        <dbReference type="ARBA" id="ARBA00022722"/>
    </source>
</evidence>
<dbReference type="GO" id="GO:0008270">
    <property type="term" value="F:zinc ion binding"/>
    <property type="evidence" value="ECO:0007669"/>
    <property type="project" value="UniProtKB-KW"/>
</dbReference>
<dbReference type="SMART" id="SM00343">
    <property type="entry name" value="ZnF_C2HC"/>
    <property type="match status" value="1"/>
</dbReference>
<dbReference type="InterPro" id="IPR041373">
    <property type="entry name" value="RT_RNaseH"/>
</dbReference>
<dbReference type="Gene3D" id="4.10.60.10">
    <property type="entry name" value="Zinc finger, CCHC-type"/>
    <property type="match status" value="1"/>
</dbReference>
<evidence type="ECO:0000256" key="6">
    <source>
        <dbReference type="ARBA" id="ARBA00022759"/>
    </source>
</evidence>
<evidence type="ECO:0000256" key="8">
    <source>
        <dbReference type="ARBA" id="ARBA00022918"/>
    </source>
</evidence>
<name>A0ABD1U1Y8_9LAMI</name>
<feature type="compositionally biased region" description="Polar residues" evidence="10">
    <location>
        <begin position="43"/>
        <end position="64"/>
    </location>
</feature>
<feature type="compositionally biased region" description="Low complexity" evidence="10">
    <location>
        <begin position="144"/>
        <end position="154"/>
    </location>
</feature>
<keyword evidence="14" id="KW-1185">Reference proteome</keyword>
<proteinExistence type="predicted"/>
<dbReference type="Pfam" id="PF00078">
    <property type="entry name" value="RVT_1"/>
    <property type="match status" value="1"/>
</dbReference>
<evidence type="ECO:0000259" key="12">
    <source>
        <dbReference type="PROSITE" id="PS50878"/>
    </source>
</evidence>
<keyword evidence="9" id="KW-0863">Zinc-finger</keyword>
<dbReference type="InterPro" id="IPR001878">
    <property type="entry name" value="Znf_CCHC"/>
</dbReference>
<dbReference type="PANTHER" id="PTHR33064">
    <property type="entry name" value="POL PROTEIN"/>
    <property type="match status" value="1"/>
</dbReference>
<dbReference type="InterPro" id="IPR000477">
    <property type="entry name" value="RT_dom"/>
</dbReference>
<feature type="compositionally biased region" description="Basic and acidic residues" evidence="10">
    <location>
        <begin position="166"/>
        <end position="177"/>
    </location>
</feature>
<gene>
    <name evidence="13" type="ORF">Adt_14980</name>
</gene>
<comment type="caution">
    <text evidence="13">The sequence shown here is derived from an EMBL/GenBank/DDBJ whole genome shotgun (WGS) entry which is preliminary data.</text>
</comment>
<dbReference type="InterPro" id="IPR043502">
    <property type="entry name" value="DNA/RNA_pol_sf"/>
</dbReference>
<keyword evidence="4" id="KW-0540">Nuclease</keyword>
<keyword evidence="7" id="KW-0378">Hydrolase</keyword>
<dbReference type="CDD" id="cd09274">
    <property type="entry name" value="RNase_HI_RT_Ty3"/>
    <property type="match status" value="1"/>
</dbReference>
<evidence type="ECO:0000313" key="14">
    <source>
        <dbReference type="Proteomes" id="UP001604336"/>
    </source>
</evidence>
<dbReference type="InterPro" id="IPR051320">
    <property type="entry name" value="Viral_Replic_Matur_Polypro"/>
</dbReference>
<dbReference type="InterPro" id="IPR043128">
    <property type="entry name" value="Rev_trsase/Diguanyl_cyclase"/>
</dbReference>
<dbReference type="InterPro" id="IPR036875">
    <property type="entry name" value="Znf_CCHC_sf"/>
</dbReference>
<feature type="compositionally biased region" description="Polar residues" evidence="10">
    <location>
        <begin position="128"/>
        <end position="138"/>
    </location>
</feature>
<evidence type="ECO:0000256" key="5">
    <source>
        <dbReference type="ARBA" id="ARBA00022750"/>
    </source>
</evidence>
<evidence type="ECO:0000256" key="2">
    <source>
        <dbReference type="ARBA" id="ARBA00022679"/>
    </source>
</evidence>
<feature type="compositionally biased region" description="Low complexity" evidence="10">
    <location>
        <begin position="1501"/>
        <end position="1515"/>
    </location>
</feature>
<dbReference type="GO" id="GO:0004190">
    <property type="term" value="F:aspartic-type endopeptidase activity"/>
    <property type="evidence" value="ECO:0007669"/>
    <property type="project" value="UniProtKB-KW"/>
</dbReference>
<dbReference type="EMBL" id="JBFOLK010000004">
    <property type="protein sequence ID" value="KAL2518733.1"/>
    <property type="molecule type" value="Genomic_DNA"/>
</dbReference>
<feature type="domain" description="CCHC-type" evidence="11">
    <location>
        <begin position="468"/>
        <end position="484"/>
    </location>
</feature>
<dbReference type="GO" id="GO:0006508">
    <property type="term" value="P:proteolysis"/>
    <property type="evidence" value="ECO:0007669"/>
    <property type="project" value="UniProtKB-KW"/>
</dbReference>
<evidence type="ECO:0000259" key="11">
    <source>
        <dbReference type="PROSITE" id="PS50158"/>
    </source>
</evidence>
<dbReference type="SUPFAM" id="SSF57756">
    <property type="entry name" value="Retrovirus zinc finger-like domains"/>
    <property type="match status" value="1"/>
</dbReference>
<feature type="domain" description="Reverse transcriptase" evidence="12">
    <location>
        <begin position="756"/>
        <end position="938"/>
    </location>
</feature>
<dbReference type="SUPFAM" id="SSF56672">
    <property type="entry name" value="DNA/RNA polymerases"/>
    <property type="match status" value="1"/>
</dbReference>
<keyword evidence="3" id="KW-0548">Nucleotidyltransferase</keyword>
<dbReference type="GO" id="GO:0003677">
    <property type="term" value="F:DNA binding"/>
    <property type="evidence" value="ECO:0007669"/>
    <property type="project" value="UniProtKB-KW"/>
</dbReference>
<feature type="compositionally biased region" description="Pro residues" evidence="10">
    <location>
        <begin position="1545"/>
        <end position="1555"/>
    </location>
</feature>
<sequence>MDLLSKRLPFDAQEGELRSLKHQLNFIENSSLIPPSAPFKPTYPQNISQSYGPMYSESSGSLKNFFSPEEWERKLKKPKPPRTQSKPRVPPPNPEKQPQLMIKNPISEFLERAQKQETMSPPVLAITADSNASDSNPAEESESSRQSDSYESSSQPPVYMANEAQTSREESNERPAEETEQVEPTIISEDEQSSPPTIPVMGPSITTSSGSSVKFTLDDIPPIKWRSRFQEMQAWCSAELQKPLMTHTAVIKSFLARLTGFLRDWYDSLGEYRQLQYLNSPTVEQCMNALYWEFCGRQDHLKDIAREEFFKLKCCSYNPKDLDKHFQNAAKRYYLIGGMDDPNIKQAYLESIPQPLGQETLRMIEMKGQFLGTTSFGELHNMVLRTLKKLCNQRAFLTDIHTTGKKLEKACERPELKIKCLHNEKSCSCPGKKKRHFKKFKFKKKSSRSLPKKRRFFRKKFSRKKGDRCFICGKKGHFAKDCPEQKKAKILKQICAATNIDDEADLESIFSEEDEQSSDTIFVLEDRTSDTDDSSSDPDECYGLQVINLSLSVPMVEIKIFPSKYDRPIIVAGLFDTGAACSILNPTVLPSSMWKPHRQIFQAANNEYFSTEIISKPVIIQFFPNCKISHRLLGSSLPGKDIVIGFDIIQQLWSKRVIPKYNGLQYKSHFLPYIRSTTYFSMTSIPSLKEKLIRDCCAESHTDFLSKCTNPLWKNSEFFVSLPFKLNEDANPTKASHTGMSPEHLQLATTELANLQAEGLIEPTNSQWACQAFYVNKRAEQVRGKMRLVIDYKPLNHFLADDKFPLPNRKALFANLSTAKIFSKFDLKAGFWQIGILPEERHKTGFCIPNSHFQWTVMPFGLKTAPSLFQKAITRIYHPIMKSALVYIDDILLFSPDESTHSQLLSEFYDITKAHGVMLAQKKMLIGVNEVDFLGMHIKDGQYSLQPHVGQELLKFPDSNLSKREIQQFLGVVNYMADFIDHLSTVIKPLQNMLRKNAPPWANEQTEAVQLIKQKVHSLPALSIPGNGNRILQTDASDLYWAAVLLEENNGKRNICGYKSGSFSEAEKHYHFTFKEILAVKRGIEKFQFHLIGHHFFIEMDMSAFPKMLNFKQKQIPNSQLLRWAEWFANFDFEVKHIKGHDNLLPDLLSRPKPKISAIKPIPIICMMGPSSSKPSSSRPPEVHPNMDNFPPEINNLIKTKTLKARSKELMLKYQSLVIQKHGIHIFGGLGFHPDYPFLNLFFFNPDRLQWAFSKEILCFLWYLLELHQVAFCFNAEAMATWLPELDYGLWKTYPELYPEPNSYAKKFFEWFHPVNHWMEKFHIYMGKFKDIRTSVKNVHVIIVFDRQGYFTDTGYYTHFSHTKDYTVLPYNLHKDWESYPKEFRTFQRKMAEINQTIPPEIWPNIDDDAPWETLPISYAKRIQEDIEIHMKRRYPMYNFYCLPQPDSDHFDASWSQLYLGRPTQSLGFTSKYGENTPEGQAHRERLWKMLHDNISATALSTPQETSTSSQPGTSAQPIITPHQLDVTQFMIRPYFPRISQVPEPSEPGPVQPDPDNPDNIEIILEQMREDERKIENLPWWKQQGLPSDSDDSDSPAHAANLGTP</sequence>
<dbReference type="Proteomes" id="UP001604336">
    <property type="component" value="Unassembled WGS sequence"/>
</dbReference>
<keyword evidence="1" id="KW-0645">Protease</keyword>
<organism evidence="13 14">
    <name type="scientific">Abeliophyllum distichum</name>
    <dbReference type="NCBI Taxonomy" id="126358"/>
    <lineage>
        <taxon>Eukaryota</taxon>
        <taxon>Viridiplantae</taxon>
        <taxon>Streptophyta</taxon>
        <taxon>Embryophyta</taxon>
        <taxon>Tracheophyta</taxon>
        <taxon>Spermatophyta</taxon>
        <taxon>Magnoliopsida</taxon>
        <taxon>eudicotyledons</taxon>
        <taxon>Gunneridae</taxon>
        <taxon>Pentapetalae</taxon>
        <taxon>asterids</taxon>
        <taxon>lamiids</taxon>
        <taxon>Lamiales</taxon>
        <taxon>Oleaceae</taxon>
        <taxon>Forsythieae</taxon>
        <taxon>Abeliophyllum</taxon>
    </lineage>
</organism>
<keyword evidence="6" id="KW-0255">Endonuclease</keyword>
<evidence type="ECO:0000256" key="9">
    <source>
        <dbReference type="PROSITE-ProRule" id="PRU00047"/>
    </source>
</evidence>
<dbReference type="Pfam" id="PF17917">
    <property type="entry name" value="RT_RNaseH"/>
    <property type="match status" value="1"/>
</dbReference>
<feature type="region of interest" description="Disordered" evidence="10">
    <location>
        <begin position="1500"/>
        <end position="1520"/>
    </location>
</feature>
<dbReference type="CDD" id="cd01647">
    <property type="entry name" value="RT_LTR"/>
    <property type="match status" value="1"/>
</dbReference>
<dbReference type="Gene3D" id="3.30.70.270">
    <property type="match status" value="2"/>
</dbReference>
<dbReference type="PROSITE" id="PS50878">
    <property type="entry name" value="RT_POL"/>
    <property type="match status" value="1"/>
</dbReference>
<feature type="region of interest" description="Disordered" evidence="10">
    <location>
        <begin position="33"/>
        <end position="105"/>
    </location>
</feature>
<keyword evidence="2" id="KW-0808">Transferase</keyword>
<keyword evidence="5" id="KW-0064">Aspartyl protease</keyword>
<keyword evidence="8 13" id="KW-0695">RNA-directed DNA polymerase</keyword>
<feature type="region of interest" description="Disordered" evidence="10">
    <location>
        <begin position="127"/>
        <end position="205"/>
    </location>
</feature>
<keyword evidence="9" id="KW-0479">Metal-binding</keyword>
<evidence type="ECO:0000256" key="7">
    <source>
        <dbReference type="ARBA" id="ARBA00022801"/>
    </source>
</evidence>
<reference evidence="14" key="1">
    <citation type="submission" date="2024-07" db="EMBL/GenBank/DDBJ databases">
        <title>Two chromosome-level genome assemblies of Korean endemic species Abeliophyllum distichum and Forsythia ovata (Oleaceae).</title>
        <authorList>
            <person name="Jang H."/>
        </authorList>
    </citation>
    <scope>NUCLEOTIDE SEQUENCE [LARGE SCALE GENOMIC DNA]</scope>
</reference>
<dbReference type="PANTHER" id="PTHR33064:SF37">
    <property type="entry name" value="RIBONUCLEASE H"/>
    <property type="match status" value="1"/>
</dbReference>
<evidence type="ECO:0000256" key="10">
    <source>
        <dbReference type="SAM" id="MobiDB-lite"/>
    </source>
</evidence>
<evidence type="ECO:0000256" key="3">
    <source>
        <dbReference type="ARBA" id="ARBA00022695"/>
    </source>
</evidence>
<dbReference type="Gene3D" id="3.10.10.10">
    <property type="entry name" value="HIV Type 1 Reverse Transcriptase, subunit A, domain 1"/>
    <property type="match status" value="1"/>
</dbReference>
<dbReference type="GO" id="GO:0003964">
    <property type="term" value="F:RNA-directed DNA polymerase activity"/>
    <property type="evidence" value="ECO:0007669"/>
    <property type="project" value="UniProtKB-KW"/>
</dbReference>
<feature type="region of interest" description="Disordered" evidence="10">
    <location>
        <begin position="1575"/>
        <end position="1605"/>
    </location>
</feature>
<evidence type="ECO:0000313" key="13">
    <source>
        <dbReference type="EMBL" id="KAL2518733.1"/>
    </source>
</evidence>
<dbReference type="Pfam" id="PF00098">
    <property type="entry name" value="zf-CCHC"/>
    <property type="match status" value="1"/>
</dbReference>
<accession>A0ABD1U1Y8</accession>
<evidence type="ECO:0000256" key="1">
    <source>
        <dbReference type="ARBA" id="ARBA00022670"/>
    </source>
</evidence>